<dbReference type="EMBL" id="LWDD02001570">
    <property type="protein sequence ID" value="KAE8247201.1"/>
    <property type="molecule type" value="Genomic_DNA"/>
</dbReference>
<feature type="compositionally biased region" description="Basic and acidic residues" evidence="6">
    <location>
        <begin position="122"/>
        <end position="139"/>
    </location>
</feature>
<reference evidence="7" key="2">
    <citation type="journal article" date="2019" name="IMA Fungus">
        <title>Genome sequencing and comparison of five Tilletia species to identify candidate genes for the detection of regulated species infecting wheat.</title>
        <authorList>
            <person name="Nguyen H.D.T."/>
            <person name="Sultana T."/>
            <person name="Kesanakurti P."/>
            <person name="Hambleton S."/>
        </authorList>
    </citation>
    <scope>NUCLEOTIDE SEQUENCE</scope>
    <source>
        <strain evidence="7">DAOMC 238032</strain>
    </source>
</reference>
<keyword evidence="3" id="KW-0863">Zinc-finger</keyword>
<evidence type="ECO:0000256" key="6">
    <source>
        <dbReference type="SAM" id="MobiDB-lite"/>
    </source>
</evidence>
<dbReference type="GO" id="GO:0008270">
    <property type="term" value="F:zinc ion binding"/>
    <property type="evidence" value="ECO:0007669"/>
    <property type="project" value="UniProtKB-KW"/>
</dbReference>
<dbReference type="PANTHER" id="PTHR46481">
    <property type="entry name" value="ZINC FINGER BED DOMAIN-CONTAINING PROTEIN 4"/>
    <property type="match status" value="1"/>
</dbReference>
<keyword evidence="2" id="KW-0479">Metal-binding</keyword>
<evidence type="ECO:0000256" key="1">
    <source>
        <dbReference type="ARBA" id="ARBA00004123"/>
    </source>
</evidence>
<dbReference type="GO" id="GO:0005634">
    <property type="term" value="C:nucleus"/>
    <property type="evidence" value="ECO:0007669"/>
    <property type="project" value="UniProtKB-SubCell"/>
</dbReference>
<protein>
    <submittedName>
        <fullName evidence="7">Uncharacterized protein</fullName>
    </submittedName>
</protein>
<dbReference type="InterPro" id="IPR052035">
    <property type="entry name" value="ZnF_BED_domain_contain"/>
</dbReference>
<sequence length="408" mass="45840">SAGVGAPEYGALRGPPRPSLAHVLNLISEAVIKPFNKAVASSKKVGDSGEGGADAELDSDEELVSQSDDEADDGSSDVADHEDDAFSQSLHPSQDQDTEDDRLIRQALASRHIAYFPTAESSTEKRKAASKNQSDDPRSALKPTAEAQAGSCEVGVQIRQLAWFARKLRYNVRLRISFQQTCSNFELPRPHTLIRDVATRWNSTFQMINRALVLWDAIVSWQEHNHKIVPAKFRIRRTHKSGVEQIVSLLKPLDDATFKFSAKKTPTIGDVLGTYEELDAHFRAVEENDDVGEVWREAARRASAVAAEYYGLTDDSIVYYLAVMLHPQMKRRFMEVMGWEASWMDRAEQTLRETFDSHYRSDEPESQNQSQERSQEQTSKPITFLEKQLRHAAEKEAAQPFPPPPGRC</sequence>
<organism evidence="7 8">
    <name type="scientific">Tilletia caries</name>
    <name type="common">wheat bunt fungus</name>
    <dbReference type="NCBI Taxonomy" id="13290"/>
    <lineage>
        <taxon>Eukaryota</taxon>
        <taxon>Fungi</taxon>
        <taxon>Dikarya</taxon>
        <taxon>Basidiomycota</taxon>
        <taxon>Ustilaginomycotina</taxon>
        <taxon>Exobasidiomycetes</taxon>
        <taxon>Tilletiales</taxon>
        <taxon>Tilletiaceae</taxon>
        <taxon>Tilletia</taxon>
    </lineage>
</organism>
<evidence type="ECO:0000313" key="7">
    <source>
        <dbReference type="EMBL" id="KAE8247201.1"/>
    </source>
</evidence>
<dbReference type="PANTHER" id="PTHR46481:SF10">
    <property type="entry name" value="ZINC FINGER BED DOMAIN-CONTAINING PROTEIN 39"/>
    <property type="match status" value="1"/>
</dbReference>
<evidence type="ECO:0000313" key="8">
    <source>
        <dbReference type="Proteomes" id="UP000077671"/>
    </source>
</evidence>
<name>A0A8T8SUY4_9BASI</name>
<dbReference type="SUPFAM" id="SSF53098">
    <property type="entry name" value="Ribonuclease H-like"/>
    <property type="match status" value="1"/>
</dbReference>
<comment type="caution">
    <text evidence="7">The sequence shown here is derived from an EMBL/GenBank/DDBJ whole genome shotgun (WGS) entry which is preliminary data.</text>
</comment>
<accession>A0A8T8SUY4</accession>
<evidence type="ECO:0000256" key="3">
    <source>
        <dbReference type="ARBA" id="ARBA00022771"/>
    </source>
</evidence>
<dbReference type="InterPro" id="IPR012337">
    <property type="entry name" value="RNaseH-like_sf"/>
</dbReference>
<feature type="compositionally biased region" description="Acidic residues" evidence="6">
    <location>
        <begin position="53"/>
        <end position="85"/>
    </location>
</feature>
<comment type="subcellular location">
    <subcellularLocation>
        <location evidence="1">Nucleus</location>
    </subcellularLocation>
</comment>
<evidence type="ECO:0000256" key="2">
    <source>
        <dbReference type="ARBA" id="ARBA00022723"/>
    </source>
</evidence>
<feature type="compositionally biased region" description="Basic and acidic residues" evidence="6">
    <location>
        <begin position="387"/>
        <end position="397"/>
    </location>
</feature>
<reference evidence="7" key="1">
    <citation type="submission" date="2016-04" db="EMBL/GenBank/DDBJ databases">
        <authorList>
            <person name="Nguyen H.D."/>
            <person name="Kesanakurti P."/>
            <person name="Cullis J."/>
            <person name="Levesque C.A."/>
            <person name="Hambleton S."/>
        </authorList>
    </citation>
    <scope>NUCLEOTIDE SEQUENCE</scope>
    <source>
        <strain evidence="7">DAOMC 238032</strain>
    </source>
</reference>
<feature type="non-terminal residue" evidence="7">
    <location>
        <position position="408"/>
    </location>
</feature>
<evidence type="ECO:0000256" key="5">
    <source>
        <dbReference type="ARBA" id="ARBA00023242"/>
    </source>
</evidence>
<feature type="compositionally biased region" description="Polar residues" evidence="6">
    <location>
        <begin position="86"/>
        <end position="95"/>
    </location>
</feature>
<gene>
    <name evidence="7" type="ORF">A4X03_0g7115</name>
</gene>
<dbReference type="Proteomes" id="UP000077671">
    <property type="component" value="Unassembled WGS sequence"/>
</dbReference>
<keyword evidence="5" id="KW-0539">Nucleus</keyword>
<keyword evidence="4" id="KW-0862">Zinc</keyword>
<feature type="region of interest" description="Disordered" evidence="6">
    <location>
        <begin position="119"/>
        <end position="149"/>
    </location>
</feature>
<feature type="region of interest" description="Disordered" evidence="6">
    <location>
        <begin position="357"/>
        <end position="408"/>
    </location>
</feature>
<proteinExistence type="predicted"/>
<feature type="region of interest" description="Disordered" evidence="6">
    <location>
        <begin position="39"/>
        <end position="99"/>
    </location>
</feature>
<dbReference type="AlphaFoldDB" id="A0A8T8SUY4"/>
<evidence type="ECO:0000256" key="4">
    <source>
        <dbReference type="ARBA" id="ARBA00022833"/>
    </source>
</evidence>
<feature type="compositionally biased region" description="Low complexity" evidence="6">
    <location>
        <begin position="366"/>
        <end position="379"/>
    </location>
</feature>